<keyword evidence="1" id="KW-0472">Membrane</keyword>
<organism evidence="2 3">
    <name type="scientific">Flavobacterium defluvii</name>
    <dbReference type="NCBI Taxonomy" id="370979"/>
    <lineage>
        <taxon>Bacteria</taxon>
        <taxon>Pseudomonadati</taxon>
        <taxon>Bacteroidota</taxon>
        <taxon>Flavobacteriia</taxon>
        <taxon>Flavobacteriales</taxon>
        <taxon>Flavobacteriaceae</taxon>
        <taxon>Flavobacterium</taxon>
    </lineage>
</organism>
<dbReference type="RefSeq" id="WP_073415675.1">
    <property type="nucleotide sequence ID" value="NZ_FQWC01000003.1"/>
</dbReference>
<feature type="transmembrane region" description="Helical" evidence="1">
    <location>
        <begin position="43"/>
        <end position="62"/>
    </location>
</feature>
<sequence length="132" mass="15542">MFTINIPSFTNDNYLYYQLMFTCILFLLLFFISGFSESFVIKYGSYVFAANIILRFLISFFTNQYWQFVLHWFLLSIAQFIFWAVLIIICGKYGKPHNGDGWIILLLPGYFLPLLIFISVLVKIIKIAISKF</sequence>
<feature type="transmembrane region" description="Helical" evidence="1">
    <location>
        <begin position="15"/>
        <end position="36"/>
    </location>
</feature>
<evidence type="ECO:0000313" key="3">
    <source>
        <dbReference type="Proteomes" id="UP000184071"/>
    </source>
</evidence>
<gene>
    <name evidence="2" type="ORF">SAMN05443663_103400</name>
</gene>
<feature type="transmembrane region" description="Helical" evidence="1">
    <location>
        <begin position="68"/>
        <end position="90"/>
    </location>
</feature>
<keyword evidence="1" id="KW-0812">Transmembrane</keyword>
<dbReference type="OrthoDB" id="1366618at2"/>
<dbReference type="Proteomes" id="UP000184071">
    <property type="component" value="Unassembled WGS sequence"/>
</dbReference>
<keyword evidence="3" id="KW-1185">Reference proteome</keyword>
<name>A0A1M5LN31_9FLAO</name>
<evidence type="ECO:0000313" key="2">
    <source>
        <dbReference type="EMBL" id="SHG65743.1"/>
    </source>
</evidence>
<dbReference type="EMBL" id="FQWC01000003">
    <property type="protein sequence ID" value="SHG65743.1"/>
    <property type="molecule type" value="Genomic_DNA"/>
</dbReference>
<evidence type="ECO:0000256" key="1">
    <source>
        <dbReference type="SAM" id="Phobius"/>
    </source>
</evidence>
<feature type="transmembrane region" description="Helical" evidence="1">
    <location>
        <begin position="102"/>
        <end position="129"/>
    </location>
</feature>
<proteinExistence type="predicted"/>
<reference evidence="3" key="1">
    <citation type="submission" date="2016-11" db="EMBL/GenBank/DDBJ databases">
        <authorList>
            <person name="Varghese N."/>
            <person name="Submissions S."/>
        </authorList>
    </citation>
    <scope>NUCLEOTIDE SEQUENCE [LARGE SCALE GENOMIC DNA]</scope>
    <source>
        <strain evidence="3">DSM 17963</strain>
    </source>
</reference>
<protein>
    <submittedName>
        <fullName evidence="2">Uncharacterized protein</fullName>
    </submittedName>
</protein>
<dbReference type="AlphaFoldDB" id="A0A1M5LN31"/>
<keyword evidence="1" id="KW-1133">Transmembrane helix</keyword>
<accession>A0A1M5LN31</accession>